<evidence type="ECO:0000313" key="3">
    <source>
        <dbReference type="EMBL" id="TRO83208.1"/>
    </source>
</evidence>
<protein>
    <recommendedName>
        <fullName evidence="2">C4-type zinc ribbon domain-containing protein</fullName>
    </recommendedName>
</protein>
<dbReference type="InterPro" id="IPR003743">
    <property type="entry name" value="Zf-RING_7"/>
</dbReference>
<dbReference type="Pfam" id="PF02591">
    <property type="entry name" value="Zn_ribbon_9"/>
    <property type="match status" value="1"/>
</dbReference>
<feature type="domain" description="C4-type zinc ribbon" evidence="2">
    <location>
        <begin position="198"/>
        <end position="230"/>
    </location>
</feature>
<evidence type="ECO:0000313" key="4">
    <source>
        <dbReference type="Proteomes" id="UP000317155"/>
    </source>
</evidence>
<evidence type="ECO:0000259" key="2">
    <source>
        <dbReference type="Pfam" id="PF02591"/>
    </source>
</evidence>
<dbReference type="OrthoDB" id="9795058at2"/>
<proteinExistence type="predicted"/>
<gene>
    <name evidence="3" type="ORF">FL622_03765</name>
</gene>
<dbReference type="RefSeq" id="WP_092055866.1">
    <property type="nucleotide sequence ID" value="NZ_FOJJ01000012.1"/>
</dbReference>
<dbReference type="EMBL" id="VJVV01000002">
    <property type="protein sequence ID" value="TRO83208.1"/>
    <property type="molecule type" value="Genomic_DNA"/>
</dbReference>
<keyword evidence="4" id="KW-1185">Reference proteome</keyword>
<reference evidence="3 4" key="1">
    <citation type="submission" date="2019-07" db="EMBL/GenBank/DDBJ databases">
        <title>Insights of Desulfuromonas acetexigens electromicrobiology.</title>
        <authorList>
            <person name="Katuri K."/>
            <person name="Sapireddy V."/>
            <person name="Shaw D.R."/>
            <person name="Saikaly P."/>
        </authorList>
    </citation>
    <scope>NUCLEOTIDE SEQUENCE [LARGE SCALE GENOMIC DNA]</scope>
    <source>
        <strain evidence="3 4">2873</strain>
    </source>
</reference>
<comment type="caution">
    <text evidence="3">The sequence shown here is derived from an EMBL/GenBank/DDBJ whole genome shotgun (WGS) entry which is preliminary data.</text>
</comment>
<dbReference type="Proteomes" id="UP000317155">
    <property type="component" value="Unassembled WGS sequence"/>
</dbReference>
<keyword evidence="1" id="KW-0175">Coiled coil</keyword>
<dbReference type="Gene3D" id="1.10.287.1490">
    <property type="match status" value="1"/>
</dbReference>
<evidence type="ECO:0000256" key="1">
    <source>
        <dbReference type="SAM" id="Coils"/>
    </source>
</evidence>
<sequence>MQDKIKLLKELQAIDQDLKNVRQGREALEKEQASLGSETDRIRAMVESLMSELDKLRDERRTLQLALEQEEQNIHRSEGHLPAIKTQKEYVAVLKEIDTAKKLNKDLQDRIQAKDGEIAAVTRDREEKEQELAELTAKVSDRLEEIARQLGECESQVGTQVHDRDSLFDQLPVPLRKRYQLLFERRGGLAVVEARNGTCSGCNMHLPPQLFNTLFTIQEIQSCPHCNRLLYVTALM</sequence>
<organism evidence="3 4">
    <name type="scientific">Trichloromonas acetexigens</name>
    <dbReference type="NCBI Taxonomy" id="38815"/>
    <lineage>
        <taxon>Bacteria</taxon>
        <taxon>Pseudomonadati</taxon>
        <taxon>Thermodesulfobacteriota</taxon>
        <taxon>Desulfuromonadia</taxon>
        <taxon>Desulfuromonadales</taxon>
        <taxon>Trichloromonadaceae</taxon>
        <taxon>Trichloromonas</taxon>
    </lineage>
</organism>
<feature type="coiled-coil region" evidence="1">
    <location>
        <begin position="11"/>
        <end position="145"/>
    </location>
</feature>
<name>A0A550JJ22_9BACT</name>
<dbReference type="AlphaFoldDB" id="A0A550JJ22"/>
<accession>A0A550JJ22</accession>